<comment type="caution">
    <text evidence="2">The sequence shown here is derived from an EMBL/GenBank/DDBJ whole genome shotgun (WGS) entry which is preliminary data.</text>
</comment>
<gene>
    <name evidence="2" type="ORF">Fcan01_20888</name>
</gene>
<proteinExistence type="predicted"/>
<name>A0A226DGQ2_FOLCA</name>
<keyword evidence="1" id="KW-0732">Signal</keyword>
<feature type="signal peptide" evidence="1">
    <location>
        <begin position="1"/>
        <end position="21"/>
    </location>
</feature>
<evidence type="ECO:0000313" key="2">
    <source>
        <dbReference type="EMBL" id="OXA44330.1"/>
    </source>
</evidence>
<dbReference type="AlphaFoldDB" id="A0A226DGQ2"/>
<keyword evidence="3" id="KW-1185">Reference proteome</keyword>
<accession>A0A226DGQ2</accession>
<dbReference type="EMBL" id="LNIX01000019">
    <property type="protein sequence ID" value="OXA44330.1"/>
    <property type="molecule type" value="Genomic_DNA"/>
</dbReference>
<reference evidence="2 3" key="1">
    <citation type="submission" date="2015-12" db="EMBL/GenBank/DDBJ databases">
        <title>The genome of Folsomia candida.</title>
        <authorList>
            <person name="Faddeeva A."/>
            <person name="Derks M.F."/>
            <person name="Anvar Y."/>
            <person name="Smit S."/>
            <person name="Van Straalen N."/>
            <person name="Roelofs D."/>
        </authorList>
    </citation>
    <scope>NUCLEOTIDE SEQUENCE [LARGE SCALE GENOMIC DNA]</scope>
    <source>
        <strain evidence="2 3">VU population</strain>
        <tissue evidence="2">Whole body</tissue>
    </source>
</reference>
<feature type="chain" id="PRO_5012963087" evidence="1">
    <location>
        <begin position="22"/>
        <end position="574"/>
    </location>
</feature>
<dbReference type="Proteomes" id="UP000198287">
    <property type="component" value="Unassembled WGS sequence"/>
</dbReference>
<organism evidence="2 3">
    <name type="scientific">Folsomia candida</name>
    <name type="common">Springtail</name>
    <dbReference type="NCBI Taxonomy" id="158441"/>
    <lineage>
        <taxon>Eukaryota</taxon>
        <taxon>Metazoa</taxon>
        <taxon>Ecdysozoa</taxon>
        <taxon>Arthropoda</taxon>
        <taxon>Hexapoda</taxon>
        <taxon>Collembola</taxon>
        <taxon>Entomobryomorpha</taxon>
        <taxon>Isotomoidea</taxon>
        <taxon>Isotomidae</taxon>
        <taxon>Proisotominae</taxon>
        <taxon>Folsomia</taxon>
    </lineage>
</organism>
<sequence length="574" mass="62519">MAPHIAWIVFIVTAFTSRCGGASLEEVILQQSAVSGDVSTFRNDSLLVQHKDKTNLHSTYRFKGDEGGIPAYERNGDDAGKDAILLTGDEDKLPFKKGKRIYIVLRRNKAGGTDSYYGQVAIIRDAAPLDKTTSTITDASGLSKKIVVEWTTFDEHFVHGRQPFQNLAISCAYSVILPCFININIAYPTLPPFREKEPSKVVVDELDKLPIKTGDSSDPNENYDLYLDLEINSVLGRADIIAGMVGSLVQSTTDLVCSLTTIGCVAAHVGSAAAGIGMEVVGTAMALAETMGRKKRDVSKLVDDPLKKYPGWKTQFSASISPGAYSSHENITDGPIFYGFGNCPTSGAIGAGKNFSTSHEALDFYQKALRTDCFAYMKPLLELTLTTGVVNWANPHFEFKEGHDFLTKPILPLKDLVTLTSAAELVAFTTVHKSALPPSWTPTAFLPGIGKKPISPSVSFLTQVCLKYLALVRQKARPHMIHLTRHILHSTNSALKKVAEDGQNLEKCADAGCDKDKEVNQNDKTALMGIVQFIKRGLGPVDKGMATDGELVTLFEKFFIENEEAIGKFVNAFV</sequence>
<protein>
    <submittedName>
        <fullName evidence="2">Uncharacterized protein</fullName>
    </submittedName>
</protein>
<evidence type="ECO:0000256" key="1">
    <source>
        <dbReference type="SAM" id="SignalP"/>
    </source>
</evidence>
<dbReference type="OrthoDB" id="8297527at2759"/>
<evidence type="ECO:0000313" key="3">
    <source>
        <dbReference type="Proteomes" id="UP000198287"/>
    </source>
</evidence>